<dbReference type="PROSITE" id="PS51704">
    <property type="entry name" value="GP_PDE"/>
    <property type="match status" value="1"/>
</dbReference>
<organism evidence="2 3">
    <name type="scientific">candidate division CSSED10-310 bacterium</name>
    <dbReference type="NCBI Taxonomy" id="2855610"/>
    <lineage>
        <taxon>Bacteria</taxon>
        <taxon>Bacteria division CSSED10-310</taxon>
    </lineage>
</organism>
<proteinExistence type="predicted"/>
<dbReference type="EMBL" id="JBHPBY010000024">
    <property type="protein sequence ID" value="MFC1849174.1"/>
    <property type="molecule type" value="Genomic_DNA"/>
</dbReference>
<evidence type="ECO:0000313" key="3">
    <source>
        <dbReference type="Proteomes" id="UP001594351"/>
    </source>
</evidence>
<evidence type="ECO:0000313" key="2">
    <source>
        <dbReference type="EMBL" id="MFC1849174.1"/>
    </source>
</evidence>
<evidence type="ECO:0000259" key="1">
    <source>
        <dbReference type="PROSITE" id="PS51704"/>
    </source>
</evidence>
<dbReference type="PANTHER" id="PTHR46211">
    <property type="entry name" value="GLYCEROPHOSPHORYL DIESTER PHOSPHODIESTERASE"/>
    <property type="match status" value="1"/>
</dbReference>
<dbReference type="InterPro" id="IPR030395">
    <property type="entry name" value="GP_PDE_dom"/>
</dbReference>
<dbReference type="Proteomes" id="UP001594351">
    <property type="component" value="Unassembled WGS sequence"/>
</dbReference>
<sequence length="254" mass="28974">MKSKCKDPDRALVNPLIIAHRGAAGSEIENTMSAFERAVAEGADMLEMDIHLSAEGVPLVFHDLTLDRLLNQERTISEISLRELKNISFNTGETIPLLEEVLDTFGHRIKLDLELKEKKCLAPVIRLIQEKKLVQQVILTSFDTAVVLRATQLCSELKTGLIMGRRTWDPLIRLKEVFPLIDLLRSKARCLILHYSLAHSLLRNVLHLLGYQLYLWTSLEDEFAINSQYFKRCLELNVDGIATIWPAQLKQFKS</sequence>
<accession>A0ABV6YSL2</accession>
<reference evidence="2 3" key="1">
    <citation type="submission" date="2024-09" db="EMBL/GenBank/DDBJ databases">
        <title>Laminarin stimulates single cell rates of sulfate reduction while oxygen inhibits transcriptomic activity in coastal marine sediment.</title>
        <authorList>
            <person name="Lindsay M."/>
            <person name="Orcutt B."/>
            <person name="Emerson D."/>
            <person name="Stepanauskas R."/>
            <person name="D'Angelo T."/>
        </authorList>
    </citation>
    <scope>NUCLEOTIDE SEQUENCE [LARGE SCALE GENOMIC DNA]</scope>
    <source>
        <strain evidence="2">SAG AM-311-K15</strain>
    </source>
</reference>
<dbReference type="Gene3D" id="3.20.20.190">
    <property type="entry name" value="Phosphatidylinositol (PI) phosphodiesterase"/>
    <property type="match status" value="1"/>
</dbReference>
<gene>
    <name evidence="2" type="ORF">ACFL27_03095</name>
</gene>
<dbReference type="Pfam" id="PF03009">
    <property type="entry name" value="GDPD"/>
    <property type="match status" value="1"/>
</dbReference>
<dbReference type="CDD" id="cd08556">
    <property type="entry name" value="GDPD"/>
    <property type="match status" value="1"/>
</dbReference>
<dbReference type="PANTHER" id="PTHR46211:SF14">
    <property type="entry name" value="GLYCEROPHOSPHODIESTER PHOSPHODIESTERASE"/>
    <property type="match status" value="1"/>
</dbReference>
<name>A0ABV6YSL2_UNCC1</name>
<feature type="domain" description="GP-PDE" evidence="1">
    <location>
        <begin position="15"/>
        <end position="253"/>
    </location>
</feature>
<dbReference type="InterPro" id="IPR017946">
    <property type="entry name" value="PLC-like_Pdiesterase_TIM-brl"/>
</dbReference>
<keyword evidence="3" id="KW-1185">Reference proteome</keyword>
<protein>
    <submittedName>
        <fullName evidence="2">Glycerophosphodiester phosphodiesterase</fullName>
    </submittedName>
</protein>
<comment type="caution">
    <text evidence="2">The sequence shown here is derived from an EMBL/GenBank/DDBJ whole genome shotgun (WGS) entry which is preliminary data.</text>
</comment>
<dbReference type="SUPFAM" id="SSF51695">
    <property type="entry name" value="PLC-like phosphodiesterases"/>
    <property type="match status" value="1"/>
</dbReference>